<proteinExistence type="predicted"/>
<dbReference type="EMBL" id="QJKB01000001">
    <property type="protein sequence ID" value="PXX47338.1"/>
    <property type="molecule type" value="Genomic_DNA"/>
</dbReference>
<evidence type="ECO:0000313" key="2">
    <source>
        <dbReference type="Proteomes" id="UP000247792"/>
    </source>
</evidence>
<gene>
    <name evidence="1" type="ORF">DFR42_101916</name>
</gene>
<protein>
    <submittedName>
        <fullName evidence="1">Uncharacterized protein</fullName>
    </submittedName>
</protein>
<keyword evidence="2" id="KW-1185">Reference proteome</keyword>
<sequence>MSQRSNSDTQAENLLSRAGRIAKLLSDSLALLACLKQFASSLLGVYRRLAFSTSIASVALSGTHPHPQCNSRFTQISIKLMICSTVLGSEFFNHINPT</sequence>
<dbReference type="AlphaFoldDB" id="A0A318JCM1"/>
<dbReference type="RefSeq" id="WP_110253726.1">
    <property type="nucleotide sequence ID" value="NZ_QJKB01000001.1"/>
</dbReference>
<organism evidence="1 2">
    <name type="scientific">Undibacterium pigrum</name>
    <dbReference type="NCBI Taxonomy" id="401470"/>
    <lineage>
        <taxon>Bacteria</taxon>
        <taxon>Pseudomonadati</taxon>
        <taxon>Pseudomonadota</taxon>
        <taxon>Betaproteobacteria</taxon>
        <taxon>Burkholderiales</taxon>
        <taxon>Oxalobacteraceae</taxon>
        <taxon>Undibacterium</taxon>
    </lineage>
</organism>
<dbReference type="Proteomes" id="UP000247792">
    <property type="component" value="Unassembled WGS sequence"/>
</dbReference>
<reference evidence="1 2" key="1">
    <citation type="submission" date="2018-05" db="EMBL/GenBank/DDBJ databases">
        <title>Genomic Encyclopedia of Type Strains, Phase IV (KMG-IV): sequencing the most valuable type-strain genomes for metagenomic binning, comparative biology and taxonomic classification.</title>
        <authorList>
            <person name="Goeker M."/>
        </authorList>
    </citation>
    <scope>NUCLEOTIDE SEQUENCE [LARGE SCALE GENOMIC DNA]</scope>
    <source>
        <strain evidence="1 2">DSM 19792</strain>
    </source>
</reference>
<accession>A0A318JCM1</accession>
<name>A0A318JCM1_9BURK</name>
<comment type="caution">
    <text evidence="1">The sequence shown here is derived from an EMBL/GenBank/DDBJ whole genome shotgun (WGS) entry which is preliminary data.</text>
</comment>
<evidence type="ECO:0000313" key="1">
    <source>
        <dbReference type="EMBL" id="PXX47338.1"/>
    </source>
</evidence>